<dbReference type="InterPro" id="IPR024079">
    <property type="entry name" value="MetalloPept_cat_dom_sf"/>
</dbReference>
<dbReference type="GO" id="GO:0031012">
    <property type="term" value="C:extracellular matrix"/>
    <property type="evidence" value="ECO:0007669"/>
    <property type="project" value="InterPro"/>
</dbReference>
<organism evidence="7 8">
    <name type="scientific">Lactiplantibacillus garii</name>
    <dbReference type="NCBI Taxonomy" id="2306423"/>
    <lineage>
        <taxon>Bacteria</taxon>
        <taxon>Bacillati</taxon>
        <taxon>Bacillota</taxon>
        <taxon>Bacilli</taxon>
        <taxon>Lactobacillales</taxon>
        <taxon>Lactobacillaceae</taxon>
        <taxon>Lactiplantibacillus</taxon>
    </lineage>
</organism>
<dbReference type="Gene3D" id="3.40.390.10">
    <property type="entry name" value="Collagenase (Catalytic Domain)"/>
    <property type="match status" value="1"/>
</dbReference>
<evidence type="ECO:0000259" key="6">
    <source>
        <dbReference type="Pfam" id="PF00413"/>
    </source>
</evidence>
<proteinExistence type="predicted"/>
<reference evidence="7 8" key="1">
    <citation type="submission" date="2018-08" db="EMBL/GenBank/DDBJ databases">
        <title>Genome Lactobacillus garii FI11369.</title>
        <authorList>
            <person name="Diaz M."/>
            <person name="Narbad A."/>
        </authorList>
    </citation>
    <scope>NUCLEOTIDE SEQUENCE [LARGE SCALE GENOMIC DNA]</scope>
    <source>
        <strain evidence="7 8">FI11369</strain>
    </source>
</reference>
<dbReference type="OrthoDB" id="2148705at2"/>
<name>A0A426D3M0_9LACO</name>
<protein>
    <submittedName>
        <fullName evidence="7">Peptidase M10</fullName>
    </submittedName>
</protein>
<keyword evidence="1" id="KW-0645">Protease</keyword>
<feature type="signal peptide" evidence="5">
    <location>
        <begin position="1"/>
        <end position="28"/>
    </location>
</feature>
<feature type="domain" description="Peptidase M10 metallopeptidase" evidence="6">
    <location>
        <begin position="128"/>
        <end position="176"/>
    </location>
</feature>
<evidence type="ECO:0000256" key="2">
    <source>
        <dbReference type="ARBA" id="ARBA00022723"/>
    </source>
</evidence>
<keyword evidence="5" id="KW-0732">Signal</keyword>
<sequence length="381" mass="42289">MRISKSIISALSVTLLSTSFIGVTNVHASTLSTTPMLGNRYSKQTANYQDLSTSTYYKEVWKTATKAWTKKGFVWTKAKKSKTTLSSYDGGTNNNLAGVAYINHDKQTGHIFWAKVRINRAAFKKYGYTKAQRVNVAEHELGHTLGLAHNKAGSTSVMNPSNRYFGIQKCDVKGMIARYRSSIAFDTVPNTKLNDPANAVTSVYYIKATPKISKLKVTYSSKKHAVTIKGHVKGVKKLLLNYKGKKIANVKTKAGKFVITKRFKGYGTFKLLNGSTVIKSINANKYATKKPVIKKATRTKKGIHYTVIGNKNATTDIYKNGKYLMSITAWDTNQTKFYLNNSKIKNSSKNLTITQKIAGKKTSSVVKLPALHVSAEYNTIY</sequence>
<evidence type="ECO:0000256" key="5">
    <source>
        <dbReference type="SAM" id="SignalP"/>
    </source>
</evidence>
<dbReference type="AlphaFoldDB" id="A0A426D3M0"/>
<evidence type="ECO:0000313" key="8">
    <source>
        <dbReference type="Proteomes" id="UP000283633"/>
    </source>
</evidence>
<keyword evidence="3" id="KW-0378">Hydrolase</keyword>
<comment type="caution">
    <text evidence="7">The sequence shown here is derived from an EMBL/GenBank/DDBJ whole genome shotgun (WGS) entry which is preliminary data.</text>
</comment>
<evidence type="ECO:0000256" key="4">
    <source>
        <dbReference type="ARBA" id="ARBA00022833"/>
    </source>
</evidence>
<evidence type="ECO:0000313" key="7">
    <source>
        <dbReference type="EMBL" id="RRK09172.1"/>
    </source>
</evidence>
<dbReference type="SUPFAM" id="SSF55486">
    <property type="entry name" value="Metalloproteases ('zincins'), catalytic domain"/>
    <property type="match status" value="1"/>
</dbReference>
<dbReference type="Pfam" id="PF00413">
    <property type="entry name" value="Peptidase_M10"/>
    <property type="match status" value="1"/>
</dbReference>
<dbReference type="EMBL" id="QWZQ01000110">
    <property type="protein sequence ID" value="RRK09172.1"/>
    <property type="molecule type" value="Genomic_DNA"/>
</dbReference>
<gene>
    <name evidence="7" type="ORF">D1831_14290</name>
</gene>
<evidence type="ECO:0000256" key="1">
    <source>
        <dbReference type="ARBA" id="ARBA00022670"/>
    </source>
</evidence>
<keyword evidence="4" id="KW-0862">Zinc</keyword>
<dbReference type="GO" id="GO:0004222">
    <property type="term" value="F:metalloendopeptidase activity"/>
    <property type="evidence" value="ECO:0007669"/>
    <property type="project" value="InterPro"/>
</dbReference>
<feature type="chain" id="PRO_5019162109" evidence="5">
    <location>
        <begin position="29"/>
        <end position="381"/>
    </location>
</feature>
<dbReference type="Proteomes" id="UP000283633">
    <property type="component" value="Unassembled WGS sequence"/>
</dbReference>
<dbReference type="RefSeq" id="WP_125073451.1">
    <property type="nucleotide sequence ID" value="NZ_QWZQ01000110.1"/>
</dbReference>
<dbReference type="GO" id="GO:0006508">
    <property type="term" value="P:proteolysis"/>
    <property type="evidence" value="ECO:0007669"/>
    <property type="project" value="UniProtKB-KW"/>
</dbReference>
<dbReference type="InterPro" id="IPR001818">
    <property type="entry name" value="Pept_M10_metallopeptidase"/>
</dbReference>
<dbReference type="GO" id="GO:0008270">
    <property type="term" value="F:zinc ion binding"/>
    <property type="evidence" value="ECO:0007669"/>
    <property type="project" value="InterPro"/>
</dbReference>
<keyword evidence="2" id="KW-0479">Metal-binding</keyword>
<accession>A0A426D3M0</accession>
<evidence type="ECO:0000256" key="3">
    <source>
        <dbReference type="ARBA" id="ARBA00022801"/>
    </source>
</evidence>
<keyword evidence="8" id="KW-1185">Reference proteome</keyword>